<evidence type="ECO:0000256" key="3">
    <source>
        <dbReference type="SAM" id="MobiDB-lite"/>
    </source>
</evidence>
<dbReference type="HOGENOM" id="CLU_022576_1_0_1"/>
<dbReference type="InterPro" id="IPR052740">
    <property type="entry name" value="CE4"/>
</dbReference>
<feature type="disulfide bond" evidence="2">
    <location>
        <begin position="153"/>
        <end position="168"/>
    </location>
</feature>
<dbReference type="FunFam" id="3.20.20.370:FF:000003">
    <property type="entry name" value="CLUMA_CG003232, isoform B"/>
    <property type="match status" value="1"/>
</dbReference>
<dbReference type="GO" id="GO:0005576">
    <property type="term" value="C:extracellular region"/>
    <property type="evidence" value="ECO:0007669"/>
    <property type="project" value="InterPro"/>
</dbReference>
<feature type="domain" description="Chitin-binding type-2" evidence="4">
    <location>
        <begin position="54"/>
        <end position="116"/>
    </location>
</feature>
<reference evidence="6" key="4">
    <citation type="submission" date="2015-06" db="UniProtKB">
        <authorList>
            <consortium name="EnsemblMetazoa"/>
        </authorList>
    </citation>
    <scope>IDENTIFICATION</scope>
</reference>
<dbReference type="PANTHER" id="PTHR45985:SF6">
    <property type="entry name" value="FI03450P"/>
    <property type="match status" value="1"/>
</dbReference>
<dbReference type="PANTHER" id="PTHR45985">
    <property type="match status" value="1"/>
</dbReference>
<feature type="compositionally biased region" description="Low complexity" evidence="3">
    <location>
        <begin position="241"/>
        <end position="255"/>
    </location>
</feature>
<keyword evidence="7" id="KW-1185">Reference proteome</keyword>
<dbReference type="CDD" id="cd10974">
    <property type="entry name" value="CE4_CDA_like_1"/>
    <property type="match status" value="1"/>
</dbReference>
<evidence type="ECO:0000256" key="2">
    <source>
        <dbReference type="PROSITE-ProRule" id="PRU00124"/>
    </source>
</evidence>
<dbReference type="InterPro" id="IPR002172">
    <property type="entry name" value="LDrepeatLR_classA_rpt"/>
</dbReference>
<dbReference type="VEuPathDB" id="VectorBase:ADAC000413"/>
<evidence type="ECO:0000313" key="5">
    <source>
        <dbReference type="EMBL" id="ETN67708.1"/>
    </source>
</evidence>
<reference evidence="5" key="2">
    <citation type="submission" date="2010-05" db="EMBL/GenBank/DDBJ databases">
        <authorList>
            <person name="Almeida L.G."/>
            <person name="Nicolas M.F."/>
            <person name="Souza R.C."/>
            <person name="Vasconcelos A.T.R."/>
        </authorList>
    </citation>
    <scope>NUCLEOTIDE SEQUENCE</scope>
</reference>
<dbReference type="SUPFAM" id="SSF57424">
    <property type="entry name" value="LDL receptor-like module"/>
    <property type="match status" value="1"/>
</dbReference>
<name>W5JW23_ANODA</name>
<reference evidence="5 7" key="1">
    <citation type="journal article" date="2010" name="BMC Genomics">
        <title>Combination of measures distinguishes pre-miRNAs from other stem-loops in the genome of the newly sequenced Anopheles darlingi.</title>
        <authorList>
            <person name="Mendes N.D."/>
            <person name="Freitas A.T."/>
            <person name="Vasconcelos A.T."/>
            <person name="Sagot M.F."/>
        </authorList>
    </citation>
    <scope>NUCLEOTIDE SEQUENCE</scope>
</reference>
<dbReference type="GO" id="GO:0005975">
    <property type="term" value="P:carbohydrate metabolic process"/>
    <property type="evidence" value="ECO:0007669"/>
    <property type="project" value="InterPro"/>
</dbReference>
<evidence type="ECO:0000256" key="1">
    <source>
        <dbReference type="ARBA" id="ARBA00023157"/>
    </source>
</evidence>
<dbReference type="Proteomes" id="UP000000673">
    <property type="component" value="Unassembled WGS sequence"/>
</dbReference>
<evidence type="ECO:0000259" key="4">
    <source>
        <dbReference type="PROSITE" id="PS50940"/>
    </source>
</evidence>
<dbReference type="InterPro" id="IPR002557">
    <property type="entry name" value="Chitin-bd_dom"/>
</dbReference>
<organism evidence="5">
    <name type="scientific">Anopheles darlingi</name>
    <name type="common">Mosquito</name>
    <dbReference type="NCBI Taxonomy" id="43151"/>
    <lineage>
        <taxon>Eukaryota</taxon>
        <taxon>Metazoa</taxon>
        <taxon>Ecdysozoa</taxon>
        <taxon>Arthropoda</taxon>
        <taxon>Hexapoda</taxon>
        <taxon>Insecta</taxon>
        <taxon>Pterygota</taxon>
        <taxon>Neoptera</taxon>
        <taxon>Endopterygota</taxon>
        <taxon>Diptera</taxon>
        <taxon>Nematocera</taxon>
        <taxon>Culicoidea</taxon>
        <taxon>Culicidae</taxon>
        <taxon>Anophelinae</taxon>
        <taxon>Anopheles</taxon>
    </lineage>
</organism>
<dbReference type="PROSITE" id="PS50068">
    <property type="entry name" value="LDLRA_2"/>
    <property type="match status" value="1"/>
</dbReference>
<dbReference type="InterPro" id="IPR011330">
    <property type="entry name" value="Glyco_hydro/deAcase_b/a-brl"/>
</dbReference>
<accession>W5JW23</accession>
<protein>
    <recommendedName>
        <fullName evidence="4">Chitin-binding type-2 domain-containing protein</fullName>
    </recommendedName>
</protein>
<feature type="disulfide bond" evidence="2">
    <location>
        <begin position="134"/>
        <end position="146"/>
    </location>
</feature>
<dbReference type="OMA" id="TCDWKDS"/>
<dbReference type="InterPro" id="IPR023415">
    <property type="entry name" value="LDLR_class-A_CS"/>
</dbReference>
<dbReference type="Gene3D" id="4.10.400.10">
    <property type="entry name" value="Low-density Lipoprotein Receptor"/>
    <property type="match status" value="1"/>
</dbReference>
<dbReference type="eggNOG" id="ENOG502QQP5">
    <property type="taxonomic scope" value="Eukaryota"/>
</dbReference>
<dbReference type="GO" id="GO:0016810">
    <property type="term" value="F:hydrolase activity, acting on carbon-nitrogen (but not peptide) bonds"/>
    <property type="evidence" value="ECO:0007669"/>
    <property type="project" value="InterPro"/>
</dbReference>
<dbReference type="PROSITE" id="PS50940">
    <property type="entry name" value="CHIT_BIND_II"/>
    <property type="match status" value="1"/>
</dbReference>
<dbReference type="Pfam" id="PF00057">
    <property type="entry name" value="Ldl_recept_a"/>
    <property type="match status" value="1"/>
</dbReference>
<dbReference type="InterPro" id="IPR002509">
    <property type="entry name" value="NODB_dom"/>
</dbReference>
<reference evidence="5" key="3">
    <citation type="journal article" date="2013" name="Nucleic Acids Res.">
        <title>The genome of Anopheles darlingi, the main neotropical malaria vector.</title>
        <authorList>
            <person name="Marinotti O."/>
            <person name="Cerqueira G.C."/>
            <person name="de Almeida L.G."/>
            <person name="Ferro M.I."/>
            <person name="Loreto E.L."/>
            <person name="Zaha A."/>
            <person name="Teixeira S.M."/>
            <person name="Wespiser A.R."/>
            <person name="Almeida E Silva A."/>
            <person name="Schlindwein A.D."/>
            <person name="Pacheco A.C."/>
            <person name="Silva A.L."/>
            <person name="Graveley B.R."/>
            <person name="Walenz B.P."/>
            <person name="Lima Bde A."/>
            <person name="Ribeiro C.A."/>
            <person name="Nunes-Silva C.G."/>
            <person name="de Carvalho C.R."/>
            <person name="Soares C.M."/>
            <person name="de Menezes C.B."/>
            <person name="Matiolli C."/>
            <person name="Caffrey D."/>
            <person name="Araujo D.A."/>
            <person name="de Oliveira D.M."/>
            <person name="Golenbock D."/>
            <person name="Grisard E.C."/>
            <person name="Fantinatti-Garboggini F."/>
            <person name="de Carvalho F.M."/>
            <person name="Barcellos F.G."/>
            <person name="Prosdocimi F."/>
            <person name="May G."/>
            <person name="Azevedo Junior G.M."/>
            <person name="Guimaraes G.M."/>
            <person name="Goldman G.H."/>
            <person name="Padilha I.Q."/>
            <person name="Batista Jda S."/>
            <person name="Ferro J.A."/>
            <person name="Ribeiro J.M."/>
            <person name="Fietto J.L."/>
            <person name="Dabbas K.M."/>
            <person name="Cerdeira L."/>
            <person name="Agnez-Lima L.F."/>
            <person name="Brocchi M."/>
            <person name="de Carvalho M.O."/>
            <person name="Teixeira Mde M."/>
            <person name="Diniz Maia Mde M."/>
            <person name="Goldman M.H."/>
            <person name="Cruz Schneider M.P."/>
            <person name="Felipe M.S."/>
            <person name="Hungria M."/>
            <person name="Nicolas M.F."/>
            <person name="Pereira M."/>
            <person name="Montes M.A."/>
            <person name="Cantao M.E."/>
            <person name="Vincentz M."/>
            <person name="Rafael M.S."/>
            <person name="Silverman N."/>
            <person name="Stoco P.H."/>
            <person name="Souza R.C."/>
            <person name="Vicentini R."/>
            <person name="Gazzinelli R.T."/>
            <person name="Neves Rde O."/>
            <person name="Silva R."/>
            <person name="Astolfi-Filho S."/>
            <person name="Maciel T.E."/>
            <person name="Urmenyi T.P."/>
            <person name="Tadei W.P."/>
            <person name="Camargo E.P."/>
            <person name="de Vasconcelos A.T."/>
        </authorList>
    </citation>
    <scope>NUCLEOTIDE SEQUENCE</scope>
</reference>
<dbReference type="InterPro" id="IPR036508">
    <property type="entry name" value="Chitin-bd_dom_sf"/>
</dbReference>
<dbReference type="CDD" id="cd00112">
    <property type="entry name" value="LDLa"/>
    <property type="match status" value="1"/>
</dbReference>
<gene>
    <name evidence="5" type="ORF">AND_000413</name>
</gene>
<sequence length="641" mass="71754">MEEEGGMMAATTPRVISMQSPPLALGFTLSQPTAEVRVKRQAEETTKKEESFEKELCKDKDAGEWFRLVAGEGDNCRDVIQCTSSGLQAIRCPAGLYFDIEKQTCDWKDAVKNCKFKNKERKVKPLLITDEPLCQDGFLACGDGNCIERGLFCNGEKDCTDGSDENSCDPIRGNSGRWPMMQAPQDGDPNCSSPQVSKFLVATLVVAKRVDRGGNLSTTHDIVTVHAVVAGGPADTAHETAGAGLAPASRPGARASRSDIESDPNRAPPCDPSVCVLPDCFCSEDGTTIPGDLPAKDVPMMITITFDDAINNNNIDLYKEIFNGKRKNPNGCDIKATYFVSHKYTNYSAVQETSRKGHEIAVHSITHNDEERFWSNATVDDWAKEMAGMRIIIEKYANITDNSVVGVRAPYLRVGGNNQFTMMEEQAFLYDSTITAPLSNPPLWPYTMYFRMPHRCHGNLQSCPTRSHAVWEMVMNELDRREDPTNDEYLPGCAMVDSCSNILTGDQFYNFLNHNFDRHYDQNRAPLGLYFHAAWLKNNPEFLDAFLYWIDEVLANHNDVYFVTMTQVIQWIQNPRTVSEVKNFEPWREKCVVDGQPACWVPHSCKLTSKEVPGETINLQTCVRCPNNYPWVNDPTGDGFF</sequence>
<dbReference type="PROSITE" id="PS01209">
    <property type="entry name" value="LDLRA_1"/>
    <property type="match status" value="1"/>
</dbReference>
<dbReference type="STRING" id="43151.W5JW23"/>
<dbReference type="SMART" id="SM00192">
    <property type="entry name" value="LDLa"/>
    <property type="match status" value="1"/>
</dbReference>
<dbReference type="InterPro" id="IPR036055">
    <property type="entry name" value="LDL_receptor-like_sf"/>
</dbReference>
<dbReference type="Gene3D" id="3.20.20.370">
    <property type="entry name" value="Glycoside hydrolase/deacetylase"/>
    <property type="match status" value="1"/>
</dbReference>
<dbReference type="VEuPathDB" id="VectorBase:ADAR2_003113"/>
<dbReference type="SUPFAM" id="SSF57625">
    <property type="entry name" value="Invertebrate chitin-binding proteins"/>
    <property type="match status" value="1"/>
</dbReference>
<dbReference type="EnsemblMetazoa" id="ADAC000413-RA">
    <property type="protein sequence ID" value="ADAC000413-PA"/>
    <property type="gene ID" value="ADAC000413"/>
</dbReference>
<dbReference type="EMBL" id="ADMH02000120">
    <property type="protein sequence ID" value="ETN67708.1"/>
    <property type="molecule type" value="Genomic_DNA"/>
</dbReference>
<dbReference type="GO" id="GO:0008061">
    <property type="term" value="F:chitin binding"/>
    <property type="evidence" value="ECO:0007669"/>
    <property type="project" value="InterPro"/>
</dbReference>
<feature type="disulfide bond" evidence="2">
    <location>
        <begin position="141"/>
        <end position="159"/>
    </location>
</feature>
<dbReference type="Pfam" id="PF01522">
    <property type="entry name" value="Polysacc_deac_1"/>
    <property type="match status" value="1"/>
</dbReference>
<evidence type="ECO:0000313" key="7">
    <source>
        <dbReference type="Proteomes" id="UP000000673"/>
    </source>
</evidence>
<feature type="region of interest" description="Disordered" evidence="3">
    <location>
        <begin position="234"/>
        <end position="267"/>
    </location>
</feature>
<dbReference type="Gene3D" id="2.170.140.10">
    <property type="entry name" value="Chitin binding domain"/>
    <property type="match status" value="1"/>
</dbReference>
<dbReference type="SMART" id="SM00494">
    <property type="entry name" value="ChtBD2"/>
    <property type="match status" value="1"/>
</dbReference>
<evidence type="ECO:0000313" key="6">
    <source>
        <dbReference type="EnsemblMetazoa" id="ADAC000413-PA"/>
    </source>
</evidence>
<keyword evidence="1 2" id="KW-1015">Disulfide bond</keyword>
<dbReference type="Pfam" id="PF01607">
    <property type="entry name" value="CBM_14"/>
    <property type="match status" value="1"/>
</dbReference>
<dbReference type="SUPFAM" id="SSF88713">
    <property type="entry name" value="Glycoside hydrolase/deacetylase"/>
    <property type="match status" value="1"/>
</dbReference>
<dbReference type="AlphaFoldDB" id="W5JW23"/>
<proteinExistence type="predicted"/>